<feature type="transmembrane region" description="Helical" evidence="1">
    <location>
        <begin position="201"/>
        <end position="220"/>
    </location>
</feature>
<gene>
    <name evidence="2" type="ordered locus">Thicy_0807</name>
</gene>
<sequence>MIALANFIMRGPLQAYGVAVIAAILAIFFSPIGVLAGIVIALITLRIGVVEGAKTMAVAAIVHLLLTFLMSGSYAPGFVVIIEFMLPIWVIAVVLRNTNSLGMALQATALLAGAGLVFAHLMIGDLAQWWLNLFNEIAGPILKEAGVNYSVETIEQMTHMITMLIAMFAALLWFGQVLVARWLQSSLYYPGQFQKDFHRLTLPKSIAWATFGVATLSLFMNEWSGGLLGNLFGLLTVILMFQGIAIIHHAVAVKQASNGWLIGMYILLLVFPQAVLVLAIIGMADSFSDFRSRWEPSN</sequence>
<protein>
    <recommendedName>
        <fullName evidence="4">DUF2232 domain-containing protein</fullName>
    </recommendedName>
</protein>
<dbReference type="STRING" id="717773.Thicy_0807"/>
<dbReference type="eggNOG" id="ENOG50329TX">
    <property type="taxonomic scope" value="Bacteria"/>
</dbReference>
<dbReference type="KEGG" id="tcy:Thicy_0807"/>
<organism evidence="2 3">
    <name type="scientific">Thiomicrospira cyclica (strain DSM 14477 / JCM 11371 / ALM1)</name>
    <name type="common">Thioalkalimicrobium cyclicum</name>
    <dbReference type="NCBI Taxonomy" id="717773"/>
    <lineage>
        <taxon>Bacteria</taxon>
        <taxon>Pseudomonadati</taxon>
        <taxon>Pseudomonadota</taxon>
        <taxon>Gammaproteobacteria</taxon>
        <taxon>Thiotrichales</taxon>
        <taxon>Piscirickettsiaceae</taxon>
        <taxon>Thiomicrospira</taxon>
    </lineage>
</organism>
<dbReference type="HOGENOM" id="CLU_075529_0_0_6"/>
<accession>F6DCJ3</accession>
<feature type="transmembrane region" description="Helical" evidence="1">
    <location>
        <begin position="78"/>
        <end position="95"/>
    </location>
</feature>
<feature type="transmembrane region" description="Helical" evidence="1">
    <location>
        <begin position="107"/>
        <end position="131"/>
    </location>
</feature>
<dbReference type="EMBL" id="CP002776">
    <property type="protein sequence ID" value="AEG31579.1"/>
    <property type="molecule type" value="Genomic_DNA"/>
</dbReference>
<proteinExistence type="predicted"/>
<evidence type="ECO:0008006" key="4">
    <source>
        <dbReference type="Google" id="ProtNLM"/>
    </source>
</evidence>
<feature type="transmembrane region" description="Helical" evidence="1">
    <location>
        <begin position="259"/>
        <end position="284"/>
    </location>
</feature>
<dbReference type="Pfam" id="PF09991">
    <property type="entry name" value="DUF2232"/>
    <property type="match status" value="1"/>
</dbReference>
<keyword evidence="3" id="KW-1185">Reference proteome</keyword>
<keyword evidence="1" id="KW-0812">Transmembrane</keyword>
<evidence type="ECO:0000256" key="1">
    <source>
        <dbReference type="SAM" id="Phobius"/>
    </source>
</evidence>
<keyword evidence="1" id="KW-1133">Transmembrane helix</keyword>
<dbReference type="Proteomes" id="UP000009232">
    <property type="component" value="Chromosome"/>
</dbReference>
<dbReference type="AlphaFoldDB" id="F6DCJ3"/>
<evidence type="ECO:0000313" key="2">
    <source>
        <dbReference type="EMBL" id="AEG31579.1"/>
    </source>
</evidence>
<dbReference type="RefSeq" id="WP_013835358.1">
    <property type="nucleotide sequence ID" value="NC_015581.1"/>
</dbReference>
<keyword evidence="1" id="KW-0472">Membrane</keyword>
<reference evidence="2 3" key="1">
    <citation type="submission" date="2011-05" db="EMBL/GenBank/DDBJ databases">
        <title>Complete sequence of Thioalkalimicrobium cyclicum ALM1.</title>
        <authorList>
            <consortium name="US DOE Joint Genome Institute"/>
            <person name="Lucas S."/>
            <person name="Han J."/>
            <person name="Lapidus A."/>
            <person name="Cheng J.-F."/>
            <person name="Goodwin L."/>
            <person name="Pitluck S."/>
            <person name="Peters L."/>
            <person name="Mikhailova N."/>
            <person name="Davenport K."/>
            <person name="Han C."/>
            <person name="Tapia R."/>
            <person name="Land M."/>
            <person name="Hauser L."/>
            <person name="Kyrpides N."/>
            <person name="Ivanova N."/>
            <person name="Pagani I."/>
            <person name="Kappler U."/>
            <person name="Woyke T."/>
        </authorList>
    </citation>
    <scope>NUCLEOTIDE SEQUENCE [LARGE SCALE GENOMIC DNA]</scope>
    <source>
        <strain evidence="3">DSM 14477 / JCM 11371 / ALM1</strain>
    </source>
</reference>
<feature type="transmembrane region" description="Helical" evidence="1">
    <location>
        <begin position="226"/>
        <end position="247"/>
    </location>
</feature>
<dbReference type="OrthoDB" id="5659946at2"/>
<evidence type="ECO:0000313" key="3">
    <source>
        <dbReference type="Proteomes" id="UP000009232"/>
    </source>
</evidence>
<feature type="transmembrane region" description="Helical" evidence="1">
    <location>
        <begin position="55"/>
        <end position="72"/>
    </location>
</feature>
<name>F6DCJ3_THICA</name>
<feature type="transmembrane region" description="Helical" evidence="1">
    <location>
        <begin position="160"/>
        <end position="180"/>
    </location>
</feature>
<dbReference type="InterPro" id="IPR018710">
    <property type="entry name" value="DUF2232"/>
</dbReference>
<feature type="transmembrane region" description="Helical" evidence="1">
    <location>
        <begin position="15"/>
        <end position="43"/>
    </location>
</feature>